<evidence type="ECO:0000256" key="1">
    <source>
        <dbReference type="SAM" id="Phobius"/>
    </source>
</evidence>
<evidence type="ECO:0000313" key="5">
    <source>
        <dbReference type="Proteomes" id="UP000321057"/>
    </source>
</evidence>
<keyword evidence="5" id="KW-1185">Reference proteome</keyword>
<protein>
    <submittedName>
        <fullName evidence="3">Putative staphylococcal protein</fullName>
    </submittedName>
</protein>
<name>A0A0D0SQW2_STAGA</name>
<gene>
    <name evidence="3" type="ORF">NCTC12195_03149</name>
    <name evidence="2" type="ORF">SGA02_12970</name>
</gene>
<dbReference type="STRING" id="1293.SH09_04170"/>
<dbReference type="Proteomes" id="UP000321057">
    <property type="component" value="Unassembled WGS sequence"/>
</dbReference>
<dbReference type="OrthoDB" id="2414574at2"/>
<keyword evidence="1" id="KW-0812">Transmembrane</keyword>
<keyword evidence="1" id="KW-0472">Membrane</keyword>
<sequence length="149" mass="17172">MKVNIFKQKVKKQLWFLNKKEKRILDEVLQAKIDSDESGELNRPIAFSNQFLKSYIFKEKVTSTTQLFVMLIGILVTYIVLLGLFLFGFLASLSSVQYFIKPEVQLSTAVVLLTLVGSILLIILCLYAIKQVTAYFTKKLLEYKHNKDL</sequence>
<feature type="transmembrane region" description="Helical" evidence="1">
    <location>
        <begin position="67"/>
        <end position="100"/>
    </location>
</feature>
<dbReference type="RefSeq" id="WP_042738365.1">
    <property type="nucleotide sequence ID" value="NZ_BKAX01000003.1"/>
</dbReference>
<reference evidence="3 4" key="1">
    <citation type="submission" date="2018-06" db="EMBL/GenBank/DDBJ databases">
        <authorList>
            <consortium name="Pathogen Informatics"/>
            <person name="Doyle S."/>
        </authorList>
    </citation>
    <scope>NUCLEOTIDE SEQUENCE [LARGE SCALE GENOMIC DNA]</scope>
    <source>
        <strain evidence="3 4">NCTC12195</strain>
    </source>
</reference>
<dbReference type="EMBL" id="UHDK01000001">
    <property type="protein sequence ID" value="SUM33681.1"/>
    <property type="molecule type" value="Genomic_DNA"/>
</dbReference>
<reference evidence="2 5" key="2">
    <citation type="submission" date="2019-07" db="EMBL/GenBank/DDBJ databases">
        <title>Whole genome shotgun sequence of Staphylococcus gallinarum NBRC 109767.</title>
        <authorList>
            <person name="Hosoyama A."/>
            <person name="Uohara A."/>
            <person name="Ohji S."/>
            <person name="Ichikawa N."/>
        </authorList>
    </citation>
    <scope>NUCLEOTIDE SEQUENCE [LARGE SCALE GENOMIC DNA]</scope>
    <source>
        <strain evidence="2 5">NBRC 109767</strain>
    </source>
</reference>
<dbReference type="AlphaFoldDB" id="A0A0D0SQW2"/>
<organism evidence="3 4">
    <name type="scientific">Staphylococcus gallinarum</name>
    <dbReference type="NCBI Taxonomy" id="1293"/>
    <lineage>
        <taxon>Bacteria</taxon>
        <taxon>Bacillati</taxon>
        <taxon>Bacillota</taxon>
        <taxon>Bacilli</taxon>
        <taxon>Bacillales</taxon>
        <taxon>Staphylococcaceae</taxon>
        <taxon>Staphylococcus</taxon>
    </lineage>
</organism>
<accession>A0A0D0SQW2</accession>
<dbReference type="GeneID" id="93844871"/>
<proteinExistence type="predicted"/>
<feature type="transmembrane region" description="Helical" evidence="1">
    <location>
        <begin position="106"/>
        <end position="129"/>
    </location>
</feature>
<evidence type="ECO:0000313" key="2">
    <source>
        <dbReference type="EMBL" id="GEQ05469.1"/>
    </source>
</evidence>
<evidence type="ECO:0000313" key="4">
    <source>
        <dbReference type="Proteomes" id="UP000255277"/>
    </source>
</evidence>
<evidence type="ECO:0000313" key="3">
    <source>
        <dbReference type="EMBL" id="SUM33681.1"/>
    </source>
</evidence>
<keyword evidence="1" id="KW-1133">Transmembrane helix</keyword>
<dbReference type="Proteomes" id="UP000255277">
    <property type="component" value="Unassembled WGS sequence"/>
</dbReference>
<dbReference type="EMBL" id="BKAX01000003">
    <property type="protein sequence ID" value="GEQ05469.1"/>
    <property type="molecule type" value="Genomic_DNA"/>
</dbReference>